<evidence type="ECO:0000259" key="1">
    <source>
        <dbReference type="Pfam" id="PF01656"/>
    </source>
</evidence>
<dbReference type="SUPFAM" id="SSF52540">
    <property type="entry name" value="P-loop containing nucleoside triphosphate hydrolases"/>
    <property type="match status" value="1"/>
</dbReference>
<comment type="caution">
    <text evidence="2">The sequence shown here is derived from an EMBL/GenBank/DDBJ whole genome shotgun (WGS) entry which is preliminary data.</text>
</comment>
<gene>
    <name evidence="2" type="ORF">DHR80_13020</name>
</gene>
<reference evidence="2 3" key="1">
    <citation type="journal article" date="2018" name="Nat. Biotechnol.">
        <title>A standardized bacterial taxonomy based on genome phylogeny substantially revises the tree of life.</title>
        <authorList>
            <person name="Parks D.H."/>
            <person name="Chuvochina M."/>
            <person name="Waite D.W."/>
            <person name="Rinke C."/>
            <person name="Skarshewski A."/>
            <person name="Chaumeil P.A."/>
            <person name="Hugenholtz P."/>
        </authorList>
    </citation>
    <scope>NUCLEOTIDE SEQUENCE [LARGE SCALE GENOMIC DNA]</scope>
    <source>
        <strain evidence="2">UBA9881</strain>
    </source>
</reference>
<dbReference type="RefSeq" id="WP_277277795.1">
    <property type="nucleotide sequence ID" value="NZ_DPOP01000099.1"/>
</dbReference>
<proteinExistence type="predicted"/>
<dbReference type="Proteomes" id="UP000264179">
    <property type="component" value="Unassembled WGS sequence"/>
</dbReference>
<feature type="domain" description="CobQ/CobB/MinD/ParA nucleotide binding" evidence="1">
    <location>
        <begin position="9"/>
        <end position="118"/>
    </location>
</feature>
<name>A0A3D5N9I5_9PROT</name>
<evidence type="ECO:0000313" key="3">
    <source>
        <dbReference type="Proteomes" id="UP000264179"/>
    </source>
</evidence>
<dbReference type="Pfam" id="PF01656">
    <property type="entry name" value="CbiA"/>
    <property type="match status" value="1"/>
</dbReference>
<dbReference type="InterPro" id="IPR027417">
    <property type="entry name" value="P-loop_NTPase"/>
</dbReference>
<protein>
    <submittedName>
        <fullName evidence="2">Conjugal transfer protein TraL</fullName>
    </submittedName>
</protein>
<dbReference type="InterPro" id="IPR002586">
    <property type="entry name" value="CobQ/CobB/MinD/ParA_Nub-bd_dom"/>
</dbReference>
<sequence>MALINITLQGKGGVGKSFINSLLMQYYLKRGFEVQGFDTDPVNQTFAGYKAFPVKSIQLGEREDEINPRFFDDLIEDLVALPENAVANIDNGSSTFLPLLSYLLESQVLTMLRDAGHDVRLHCVIVGGQALEDTMRGLAEVLVHLPDIPVVVWLNEYVYGRILRARPGSEPEGFEQSALYKKNKVRFYSLVHLPAVRQSTYGHDIAQMTQSHLTFDEAVASDQFKIMAKQRLKTTWTALYGVMEEAML</sequence>
<dbReference type="AlphaFoldDB" id="A0A3D5N9I5"/>
<dbReference type="EMBL" id="DPOP01000099">
    <property type="protein sequence ID" value="HCW68091.1"/>
    <property type="molecule type" value="Genomic_DNA"/>
</dbReference>
<evidence type="ECO:0000313" key="2">
    <source>
        <dbReference type="EMBL" id="HCW68091.1"/>
    </source>
</evidence>
<accession>A0A3D5N9I5</accession>
<organism evidence="2 3">
    <name type="scientific">Thalassospira lucentensis</name>
    <dbReference type="NCBI Taxonomy" id="168935"/>
    <lineage>
        <taxon>Bacteria</taxon>
        <taxon>Pseudomonadati</taxon>
        <taxon>Pseudomonadota</taxon>
        <taxon>Alphaproteobacteria</taxon>
        <taxon>Rhodospirillales</taxon>
        <taxon>Thalassospiraceae</taxon>
        <taxon>Thalassospira</taxon>
    </lineage>
</organism>